<feature type="compositionally biased region" description="Low complexity" evidence="1">
    <location>
        <begin position="10"/>
        <end position="30"/>
    </location>
</feature>
<reference evidence="2" key="1">
    <citation type="submission" date="2020-02" db="EMBL/GenBank/DDBJ databases">
        <authorList>
            <person name="Meier V. D."/>
        </authorList>
    </citation>
    <scope>NUCLEOTIDE SEQUENCE</scope>
    <source>
        <strain evidence="2">AVDCRST_MAG10</strain>
    </source>
</reference>
<feature type="compositionally biased region" description="Low complexity" evidence="1">
    <location>
        <begin position="46"/>
        <end position="56"/>
    </location>
</feature>
<evidence type="ECO:0000313" key="2">
    <source>
        <dbReference type="EMBL" id="CAA9252272.1"/>
    </source>
</evidence>
<dbReference type="AlphaFoldDB" id="A0A6J4II36"/>
<gene>
    <name evidence="2" type="ORF">AVDCRST_MAG10-2311</name>
</gene>
<sequence>WRPEPSSGLTPTRATGSSSRRTAATCSSTSVPSRSRATAAWKRVSRSSSRSRPVPRACRPPTCGPRS</sequence>
<feature type="non-terminal residue" evidence="2">
    <location>
        <position position="67"/>
    </location>
</feature>
<protein>
    <submittedName>
        <fullName evidence="2">Cold shock protein of CSP family</fullName>
    </submittedName>
</protein>
<name>A0A6J4II36_9ACTN</name>
<feature type="non-terminal residue" evidence="2">
    <location>
        <position position="1"/>
    </location>
</feature>
<organism evidence="2">
    <name type="scientific">uncultured Acidimicrobiales bacterium</name>
    <dbReference type="NCBI Taxonomy" id="310071"/>
    <lineage>
        <taxon>Bacteria</taxon>
        <taxon>Bacillati</taxon>
        <taxon>Actinomycetota</taxon>
        <taxon>Acidimicrobiia</taxon>
        <taxon>Acidimicrobiales</taxon>
        <taxon>environmental samples</taxon>
    </lineage>
</organism>
<proteinExistence type="predicted"/>
<accession>A0A6J4II36</accession>
<feature type="region of interest" description="Disordered" evidence="1">
    <location>
        <begin position="1"/>
        <end position="67"/>
    </location>
</feature>
<dbReference type="EMBL" id="CADCTB010000143">
    <property type="protein sequence ID" value="CAA9252272.1"/>
    <property type="molecule type" value="Genomic_DNA"/>
</dbReference>
<evidence type="ECO:0000256" key="1">
    <source>
        <dbReference type="SAM" id="MobiDB-lite"/>
    </source>
</evidence>